<dbReference type="InterPro" id="IPR036878">
    <property type="entry name" value="Glu_permease_IIB"/>
</dbReference>
<dbReference type="SUPFAM" id="SSF55604">
    <property type="entry name" value="Glucose permease domain IIB"/>
    <property type="match status" value="2"/>
</dbReference>
<keyword evidence="2" id="KW-0813">Transport</keyword>
<dbReference type="InterPro" id="IPR013013">
    <property type="entry name" value="PTS_EIIC_1"/>
</dbReference>
<feature type="transmembrane region" description="Helical" evidence="12">
    <location>
        <begin position="386"/>
        <end position="407"/>
    </location>
</feature>
<keyword evidence="9 12" id="KW-1133">Transmembrane helix</keyword>
<dbReference type="InterPro" id="IPR050429">
    <property type="entry name" value="PTS_Glucose_EIICBA"/>
</dbReference>
<dbReference type="NCBIfam" id="TIGR00826">
    <property type="entry name" value="EIIB_glc"/>
    <property type="match status" value="1"/>
</dbReference>
<gene>
    <name evidence="15" type="ORF">D7321_08810</name>
</gene>
<keyword evidence="10 12" id="KW-0472">Membrane</keyword>
<evidence type="ECO:0000256" key="3">
    <source>
        <dbReference type="ARBA" id="ARBA00022475"/>
    </source>
</evidence>
<keyword evidence="3" id="KW-1003">Cell membrane</keyword>
<comment type="subcellular location">
    <subcellularLocation>
        <location evidence="1">Cell membrane</location>
        <topology evidence="1">Multi-pass membrane protein</topology>
    </subcellularLocation>
</comment>
<dbReference type="NCBIfam" id="TIGR02005">
    <property type="entry name" value="PTS-IIBC-alpha"/>
    <property type="match status" value="1"/>
</dbReference>
<dbReference type="InterPro" id="IPR018113">
    <property type="entry name" value="PTrfase_EIIB_Cys"/>
</dbReference>
<dbReference type="Pfam" id="PF02378">
    <property type="entry name" value="PTS_EIIC"/>
    <property type="match status" value="1"/>
</dbReference>
<dbReference type="Proteomes" id="UP000283758">
    <property type="component" value="Chromosome"/>
</dbReference>
<evidence type="ECO:0000256" key="4">
    <source>
        <dbReference type="ARBA" id="ARBA00022597"/>
    </source>
</evidence>
<dbReference type="GO" id="GO:0015764">
    <property type="term" value="P:N-acetylglucosamine transport"/>
    <property type="evidence" value="ECO:0007669"/>
    <property type="project" value="TreeGrafter"/>
</dbReference>
<dbReference type="GO" id="GO:0008982">
    <property type="term" value="F:protein-N(PI)-phosphohistidine-sugar phosphotransferase activity"/>
    <property type="evidence" value="ECO:0007669"/>
    <property type="project" value="InterPro"/>
</dbReference>
<dbReference type="CDD" id="cd00212">
    <property type="entry name" value="PTS_IIB_glc"/>
    <property type="match status" value="1"/>
</dbReference>
<dbReference type="RefSeq" id="WP_127836015.1">
    <property type="nucleotide sequence ID" value="NZ_CP032680.1"/>
</dbReference>
<dbReference type="InterPro" id="IPR010975">
    <property type="entry name" value="PTS_IIBC_a_glc"/>
</dbReference>
<keyword evidence="7 12" id="KW-0812">Transmembrane</keyword>
<feature type="domain" description="PTS EIIB type-1" evidence="13">
    <location>
        <begin position="459"/>
        <end position="541"/>
    </location>
</feature>
<evidence type="ECO:0000256" key="5">
    <source>
        <dbReference type="ARBA" id="ARBA00022679"/>
    </source>
</evidence>
<dbReference type="GO" id="GO:0090563">
    <property type="term" value="F:protein-phosphocysteine-sugar phosphotransferase activity"/>
    <property type="evidence" value="ECO:0007669"/>
    <property type="project" value="TreeGrafter"/>
</dbReference>
<protein>
    <submittedName>
        <fullName evidence="15">PTS alpha-glucoside transporter subunit IICB</fullName>
    </submittedName>
</protein>
<feature type="domain" description="PTS EIIC type-1" evidence="14">
    <location>
        <begin position="1"/>
        <end position="423"/>
    </location>
</feature>
<evidence type="ECO:0000256" key="1">
    <source>
        <dbReference type="ARBA" id="ARBA00004651"/>
    </source>
</evidence>
<feature type="transmembrane region" description="Helical" evidence="12">
    <location>
        <begin position="57"/>
        <end position="79"/>
    </location>
</feature>
<dbReference type="PANTHER" id="PTHR30009">
    <property type="entry name" value="CYTOCHROME C-TYPE SYNTHESIS PROTEIN AND PTS TRANSMEMBRANE COMPONENT"/>
    <property type="match status" value="1"/>
</dbReference>
<dbReference type="PROSITE" id="PS01035">
    <property type="entry name" value="PTS_EIIB_TYPE_1_CYS"/>
    <property type="match status" value="2"/>
</dbReference>
<feature type="transmembrane region" description="Helical" evidence="12">
    <location>
        <begin position="12"/>
        <end position="37"/>
    </location>
</feature>
<evidence type="ECO:0000313" key="16">
    <source>
        <dbReference type="Proteomes" id="UP000283758"/>
    </source>
</evidence>
<dbReference type="PROSITE" id="PS51098">
    <property type="entry name" value="PTS_EIIB_TYPE_1"/>
    <property type="match status" value="2"/>
</dbReference>
<keyword evidence="4" id="KW-0762">Sugar transport</keyword>
<accession>A0A9W3Z235</accession>
<feature type="transmembrane region" description="Helical" evidence="12">
    <location>
        <begin position="238"/>
        <end position="258"/>
    </location>
</feature>
<evidence type="ECO:0000256" key="10">
    <source>
        <dbReference type="ARBA" id="ARBA00023136"/>
    </source>
</evidence>
<dbReference type="PANTHER" id="PTHR30009:SF12">
    <property type="entry name" value="PHOSPHOTRANSFERASE IIC COMPONENT GLVC"/>
    <property type="match status" value="1"/>
</dbReference>
<evidence type="ECO:0000256" key="9">
    <source>
        <dbReference type="ARBA" id="ARBA00022989"/>
    </source>
</evidence>
<feature type="transmembrane region" description="Helical" evidence="12">
    <location>
        <begin position="178"/>
        <end position="201"/>
    </location>
</feature>
<evidence type="ECO:0000259" key="13">
    <source>
        <dbReference type="PROSITE" id="PS51098"/>
    </source>
</evidence>
<evidence type="ECO:0000256" key="11">
    <source>
        <dbReference type="PROSITE-ProRule" id="PRU00421"/>
    </source>
</evidence>
<feature type="transmembrane region" description="Helical" evidence="12">
    <location>
        <begin position="207"/>
        <end position="226"/>
    </location>
</feature>
<evidence type="ECO:0000256" key="8">
    <source>
        <dbReference type="ARBA" id="ARBA00022777"/>
    </source>
</evidence>
<dbReference type="EMBL" id="CP032680">
    <property type="protein sequence ID" value="AZZ68138.1"/>
    <property type="molecule type" value="Genomic_DNA"/>
</dbReference>
<feature type="transmembrane region" description="Helical" evidence="12">
    <location>
        <begin position="134"/>
        <end position="157"/>
    </location>
</feature>
<evidence type="ECO:0000256" key="2">
    <source>
        <dbReference type="ARBA" id="ARBA00022448"/>
    </source>
</evidence>
<evidence type="ECO:0000259" key="14">
    <source>
        <dbReference type="PROSITE" id="PS51103"/>
    </source>
</evidence>
<dbReference type="InterPro" id="IPR003352">
    <property type="entry name" value="PTS_EIIC"/>
</dbReference>
<keyword evidence="6" id="KW-0598">Phosphotransferase system</keyword>
<evidence type="ECO:0000256" key="7">
    <source>
        <dbReference type="ARBA" id="ARBA00022692"/>
    </source>
</evidence>
<feature type="active site" description="Phosphocysteine intermediate; for EIIB activity" evidence="11">
    <location>
        <position position="574"/>
    </location>
</feature>
<reference evidence="15 16" key="1">
    <citation type="submission" date="2018-10" db="EMBL/GenBank/DDBJ databases">
        <title>Complete genome sequencing of Lactobacillus johnsonii ZLJ010.</title>
        <authorList>
            <person name="Zhang W."/>
            <person name="Ji H."/>
            <person name="Wang J."/>
            <person name="Zhang D."/>
            <person name="Liu H."/>
            <person name="Wang S."/>
            <person name="Wang Y."/>
        </authorList>
    </citation>
    <scope>NUCLEOTIDE SEQUENCE [LARGE SCALE GENOMIC DNA]</scope>
    <source>
        <strain evidence="15 16">ZLJ010</strain>
    </source>
</reference>
<keyword evidence="5" id="KW-0808">Transferase</keyword>
<dbReference type="Pfam" id="PF00367">
    <property type="entry name" value="PTS_EIIB"/>
    <property type="match status" value="2"/>
</dbReference>
<dbReference type="PROSITE" id="PS51103">
    <property type="entry name" value="PTS_EIIC_TYPE_1"/>
    <property type="match status" value="1"/>
</dbReference>
<evidence type="ECO:0000313" key="15">
    <source>
        <dbReference type="EMBL" id="AZZ68138.1"/>
    </source>
</evidence>
<proteinExistence type="predicted"/>
<evidence type="ECO:0000256" key="12">
    <source>
        <dbReference type="SAM" id="Phobius"/>
    </source>
</evidence>
<feature type="active site" description="Phosphocysteine intermediate; for EIIB activity" evidence="11">
    <location>
        <position position="481"/>
    </location>
</feature>
<sequence>MMQKLQRFGAAMFVPVLLFSFAGIVVALGSLFNNATIFGSLANPTTGWYKVWDTISAGGWTVFNQECLLFVVGLPIGLANKSRGRAAMEALITYLTFNYFVGAMLSHWGAFFGVPNFNKIQITANATNGGLTEIAGIKTLDTNIVFSLIIAGIVVYLHNHYFDKKLPEWLGTFQGSTYVYFLGFFVMIPVAFLTCLIWPKVQLGINSMQHFIVSSGFVGIWIYSFLNRVLIPTGLHHLVYIPFQFGPAVVAGGLQPYWLKHLTEYAASTKPLSQIASVEGFQLYGNEKVFLVPFICWAFYATAKKNKKKQTSALLIPAALTSVFAGITEPIDFTYLFAAPVLWIVYSVMAATMNTVMWCFGLRGLMSDGAIGIASMNWLPLWAHHWHIYVMQFIVGIVFGFITYFIFKIMIEKFNYVTPGREADDEDVKLINKKEYKEKMAQQKAAQQATGVDANDPYIARAQAYLDLLGGPNNIEELSSCATRLRVTVKDPEKLGSDAQFKANKAVNVVHHGKAIQVIVGLDVAQVLERMQSLMENAGHDAKVSQEQDPEVEQAIGFIDLLGGRDNIKKLTPCSTRIRVEVYDPSKVADSKQFKDLGAHDITHKDNEIDIVIGLNAENIIDKMKENM</sequence>
<feature type="domain" description="PTS EIIB type-1" evidence="13">
    <location>
        <begin position="552"/>
        <end position="628"/>
    </location>
</feature>
<dbReference type="Gene3D" id="3.30.1360.60">
    <property type="entry name" value="Glucose permease domain IIB"/>
    <property type="match status" value="2"/>
</dbReference>
<feature type="transmembrane region" description="Helical" evidence="12">
    <location>
        <begin position="334"/>
        <end position="353"/>
    </location>
</feature>
<keyword evidence="8" id="KW-0418">Kinase</keyword>
<dbReference type="InterPro" id="IPR001996">
    <property type="entry name" value="PTS_IIB_1"/>
</dbReference>
<dbReference type="GO" id="GO:0005886">
    <property type="term" value="C:plasma membrane"/>
    <property type="evidence" value="ECO:0007669"/>
    <property type="project" value="UniProtKB-SubCell"/>
</dbReference>
<feature type="transmembrane region" description="Helical" evidence="12">
    <location>
        <begin position="281"/>
        <end position="300"/>
    </location>
</feature>
<organism evidence="15 16">
    <name type="scientific">Lactobacillus johnsonii</name>
    <dbReference type="NCBI Taxonomy" id="33959"/>
    <lineage>
        <taxon>Bacteria</taxon>
        <taxon>Bacillati</taxon>
        <taxon>Bacillota</taxon>
        <taxon>Bacilli</taxon>
        <taxon>Lactobacillales</taxon>
        <taxon>Lactobacillaceae</taxon>
        <taxon>Lactobacillus</taxon>
    </lineage>
</organism>
<dbReference type="GO" id="GO:0016301">
    <property type="term" value="F:kinase activity"/>
    <property type="evidence" value="ECO:0007669"/>
    <property type="project" value="UniProtKB-KW"/>
</dbReference>
<dbReference type="GO" id="GO:0009401">
    <property type="term" value="P:phosphoenolpyruvate-dependent sugar phosphotransferase system"/>
    <property type="evidence" value="ECO:0007669"/>
    <property type="project" value="UniProtKB-KW"/>
</dbReference>
<dbReference type="AlphaFoldDB" id="A0A9W3Z235"/>
<name>A0A9W3Z235_LACJH</name>
<evidence type="ECO:0000256" key="6">
    <source>
        <dbReference type="ARBA" id="ARBA00022683"/>
    </source>
</evidence>
<feature type="transmembrane region" description="Helical" evidence="12">
    <location>
        <begin position="91"/>
        <end position="114"/>
    </location>
</feature>